<keyword evidence="2" id="KW-1185">Reference proteome</keyword>
<accession>A0A1Z4BT76</accession>
<evidence type="ECO:0008006" key="3">
    <source>
        <dbReference type="Google" id="ProtNLM"/>
    </source>
</evidence>
<evidence type="ECO:0000313" key="1">
    <source>
        <dbReference type="EMBL" id="ASF44443.1"/>
    </source>
</evidence>
<dbReference type="Proteomes" id="UP000197007">
    <property type="component" value="Chromosome"/>
</dbReference>
<evidence type="ECO:0000313" key="2">
    <source>
        <dbReference type="Proteomes" id="UP000197007"/>
    </source>
</evidence>
<dbReference type="AlphaFoldDB" id="A0A1Z4BT76"/>
<proteinExistence type="predicted"/>
<dbReference type="KEGG" id="capn:CBG49_01700"/>
<protein>
    <recommendedName>
        <fullName evidence="3">DUF3990 domain-containing protein</fullName>
    </recommendedName>
</protein>
<sequence length="188" mass="21872">MEDICMIGHHGTNFENCNKILKSNYQISKGDEHWLGDGVYFFVKGVSSKTIDLAEKWAIAASWDKDNKTNKYTKYVVLESQIKVQRERFLDLTTEEGISILLYFLDKYFGKLKELGKGLNFYDGLLINLMRGERVFDIDVVKGNFYIKFEKERKYRVNLRTCNCTICAVYNPHKNIKSTKVINKGVIK</sequence>
<dbReference type="EMBL" id="CP022022">
    <property type="protein sequence ID" value="ASF44443.1"/>
    <property type="molecule type" value="Genomic_DNA"/>
</dbReference>
<organism evidence="1 2">
    <name type="scientific">Capnocytophaga endodontalis</name>
    <dbReference type="NCBI Taxonomy" id="2708117"/>
    <lineage>
        <taxon>Bacteria</taxon>
        <taxon>Pseudomonadati</taxon>
        <taxon>Bacteroidota</taxon>
        <taxon>Flavobacteriia</taxon>
        <taxon>Flavobacteriales</taxon>
        <taxon>Flavobacteriaceae</taxon>
        <taxon>Capnocytophaga</taxon>
    </lineage>
</organism>
<dbReference type="RefSeq" id="WP_088595234.1">
    <property type="nucleotide sequence ID" value="NZ_CP022022.1"/>
</dbReference>
<reference evidence="2" key="1">
    <citation type="submission" date="2017-06" db="EMBL/GenBank/DDBJ databases">
        <title>Complete genome sequence of Capnocytophaga sp. KCOM 1579 (=ChDC OS43) isolated from a human refractory periapical abscess lesion.</title>
        <authorList>
            <person name="Kook J.-K."/>
            <person name="Park S.-N."/>
            <person name="Lim Y.K."/>
            <person name="Roh H."/>
        </authorList>
    </citation>
    <scope>NUCLEOTIDE SEQUENCE [LARGE SCALE GENOMIC DNA]</scope>
    <source>
        <strain evidence="2">ChDC OS43</strain>
    </source>
</reference>
<dbReference type="SUPFAM" id="SSF56399">
    <property type="entry name" value="ADP-ribosylation"/>
    <property type="match status" value="1"/>
</dbReference>
<gene>
    <name evidence="1" type="ORF">CBG49_01700</name>
</gene>
<name>A0A1Z4BT76_9FLAO</name>